<dbReference type="GO" id="GO:0002949">
    <property type="term" value="P:tRNA threonylcarbamoyladenosine modification"/>
    <property type="evidence" value="ECO:0007669"/>
    <property type="project" value="InterPro"/>
</dbReference>
<sequence>MKNKILVISTCDPEKTAILLSIYDYTSGITPRRCKKVWRARTHQSEELLPAIDKLLKKNKVKTEDLGLIVVNIGPGSFTGTRVGVATANALSFGLDIPVIGVKGREKEIEDILRVGFELFQKGKIEKGTLAKPFYNKAPNITIPKK</sequence>
<comment type="caution">
    <text evidence="2">The sequence shown here is derived from an EMBL/GenBank/DDBJ whole genome shotgun (WGS) entry which is preliminary data.</text>
</comment>
<evidence type="ECO:0000313" key="3">
    <source>
        <dbReference type="Proteomes" id="UP000318296"/>
    </source>
</evidence>
<accession>A0A554LF16</accession>
<name>A0A554LF16_9BACT</name>
<dbReference type="Pfam" id="PF00814">
    <property type="entry name" value="TsaD"/>
    <property type="match status" value="1"/>
</dbReference>
<dbReference type="GO" id="GO:0008233">
    <property type="term" value="F:peptidase activity"/>
    <property type="evidence" value="ECO:0007669"/>
    <property type="project" value="UniProtKB-KW"/>
</dbReference>
<evidence type="ECO:0000259" key="1">
    <source>
        <dbReference type="Pfam" id="PF00814"/>
    </source>
</evidence>
<dbReference type="AlphaFoldDB" id="A0A554LF16"/>
<feature type="domain" description="Gcp-like" evidence="1">
    <location>
        <begin position="40"/>
        <end position="103"/>
    </location>
</feature>
<reference evidence="2 3" key="1">
    <citation type="submission" date="2017-07" db="EMBL/GenBank/DDBJ databases">
        <title>Mechanisms for carbon and nitrogen cycling indicate functional differentiation within the Candidate Phyla Radiation.</title>
        <authorList>
            <person name="Danczak R.E."/>
            <person name="Johnston M.D."/>
            <person name="Kenah C."/>
            <person name="Slattery M."/>
            <person name="Wrighton K.C."/>
            <person name="Wilkins M.J."/>
        </authorList>
    </citation>
    <scope>NUCLEOTIDE SEQUENCE [LARGE SCALE GENOMIC DNA]</scope>
    <source>
        <strain evidence="2">Licking1014_96</strain>
    </source>
</reference>
<dbReference type="InterPro" id="IPR022496">
    <property type="entry name" value="T6A_TsaB"/>
</dbReference>
<dbReference type="GO" id="GO:0005829">
    <property type="term" value="C:cytosol"/>
    <property type="evidence" value="ECO:0007669"/>
    <property type="project" value="TreeGrafter"/>
</dbReference>
<organism evidence="2 3">
    <name type="scientific">Candidatus Berkelbacteria bacterium Licking1014_96</name>
    <dbReference type="NCBI Taxonomy" id="2017149"/>
    <lineage>
        <taxon>Bacteria</taxon>
        <taxon>Candidatus Berkelbacteria</taxon>
    </lineage>
</organism>
<dbReference type="GO" id="GO:0006508">
    <property type="term" value="P:proteolysis"/>
    <property type="evidence" value="ECO:0007669"/>
    <property type="project" value="UniProtKB-KW"/>
</dbReference>
<protein>
    <submittedName>
        <fullName evidence="2">Putative protease</fullName>
    </submittedName>
</protein>
<dbReference type="InterPro" id="IPR043129">
    <property type="entry name" value="ATPase_NBD"/>
</dbReference>
<keyword evidence="2" id="KW-0645">Protease</keyword>
<dbReference type="EMBL" id="VMGH01000035">
    <property type="protein sequence ID" value="TSC91481.1"/>
    <property type="molecule type" value="Genomic_DNA"/>
</dbReference>
<dbReference type="Proteomes" id="UP000318296">
    <property type="component" value="Unassembled WGS sequence"/>
</dbReference>
<proteinExistence type="predicted"/>
<dbReference type="InterPro" id="IPR000905">
    <property type="entry name" value="Gcp-like_dom"/>
</dbReference>
<evidence type="ECO:0000313" key="2">
    <source>
        <dbReference type="EMBL" id="TSC91481.1"/>
    </source>
</evidence>
<dbReference type="Gene3D" id="3.30.420.40">
    <property type="match status" value="1"/>
</dbReference>
<keyword evidence="2" id="KW-0378">Hydrolase</keyword>
<dbReference type="NCBIfam" id="TIGR03725">
    <property type="entry name" value="T6A_YeaZ"/>
    <property type="match status" value="1"/>
</dbReference>
<dbReference type="PANTHER" id="PTHR11735:SF11">
    <property type="entry name" value="TRNA THREONYLCARBAMOYLADENOSINE BIOSYNTHESIS PROTEIN TSAB"/>
    <property type="match status" value="1"/>
</dbReference>
<dbReference type="SUPFAM" id="SSF53067">
    <property type="entry name" value="Actin-like ATPase domain"/>
    <property type="match status" value="1"/>
</dbReference>
<dbReference type="PANTHER" id="PTHR11735">
    <property type="entry name" value="TRNA N6-ADENOSINE THREONYLCARBAMOYLTRANSFERASE"/>
    <property type="match status" value="1"/>
</dbReference>
<gene>
    <name evidence="2" type="ORF">CEN92_250</name>
</gene>